<keyword evidence="1" id="KW-0472">Membrane</keyword>
<name>A0ABT9HX03_9GAMM</name>
<comment type="caution">
    <text evidence="2">The sequence shown here is derived from an EMBL/GenBank/DDBJ whole genome shotgun (WGS) entry which is preliminary data.</text>
</comment>
<sequence>MQSREFAQEPPQKPVTSKTANIGEQALDQLTELAAISWSVTANYTEQVKLTAKTAKAELSLSARSLTVAAGLVVCFAAGLILLWGSMLVAIGYLTFQLTGSLLIMAATLLLMQCIMLLWCWRSLRYVLSQVGFRHTWQQLCNVFMAKATEK</sequence>
<evidence type="ECO:0008006" key="4">
    <source>
        <dbReference type="Google" id="ProtNLM"/>
    </source>
</evidence>
<evidence type="ECO:0000313" key="3">
    <source>
        <dbReference type="Proteomes" id="UP001231109"/>
    </source>
</evidence>
<protein>
    <recommendedName>
        <fullName evidence="4">Orphan protein</fullName>
    </recommendedName>
</protein>
<dbReference type="Proteomes" id="UP001231109">
    <property type="component" value="Unassembled WGS sequence"/>
</dbReference>
<evidence type="ECO:0000256" key="1">
    <source>
        <dbReference type="SAM" id="Phobius"/>
    </source>
</evidence>
<feature type="transmembrane region" description="Helical" evidence="1">
    <location>
        <begin position="66"/>
        <end position="96"/>
    </location>
</feature>
<keyword evidence="1" id="KW-1133">Transmembrane helix</keyword>
<accession>A0ABT9HX03</accession>
<evidence type="ECO:0000313" key="2">
    <source>
        <dbReference type="EMBL" id="MDP5135211.1"/>
    </source>
</evidence>
<keyword evidence="1" id="KW-0812">Transmembrane</keyword>
<dbReference type="EMBL" id="JAPJDZ010000007">
    <property type="protein sequence ID" value="MDP5135211.1"/>
    <property type="molecule type" value="Genomic_DNA"/>
</dbReference>
<reference evidence="2 3" key="1">
    <citation type="submission" date="2022-11" db="EMBL/GenBank/DDBJ databases">
        <title>Viruses from the air-sea interface of a natural surface slick.</title>
        <authorList>
            <person name="Rahlff J."/>
            <person name="Holmfeldt K."/>
        </authorList>
    </citation>
    <scope>NUCLEOTIDE SEQUENCE [LARGE SCALE GENOMIC DNA]</scope>
    <source>
        <strain evidence="2 3">SMS4</strain>
    </source>
</reference>
<dbReference type="RefSeq" id="WP_305974147.1">
    <property type="nucleotide sequence ID" value="NZ_JAPJDZ010000007.1"/>
</dbReference>
<proteinExistence type="predicted"/>
<organism evidence="2 3">
    <name type="scientific">Rheinheimera baltica</name>
    <dbReference type="NCBI Taxonomy" id="67576"/>
    <lineage>
        <taxon>Bacteria</taxon>
        <taxon>Pseudomonadati</taxon>
        <taxon>Pseudomonadota</taxon>
        <taxon>Gammaproteobacteria</taxon>
        <taxon>Chromatiales</taxon>
        <taxon>Chromatiaceae</taxon>
        <taxon>Rheinheimera</taxon>
    </lineage>
</organism>
<keyword evidence="3" id="KW-1185">Reference proteome</keyword>
<feature type="transmembrane region" description="Helical" evidence="1">
    <location>
        <begin position="102"/>
        <end position="121"/>
    </location>
</feature>
<gene>
    <name evidence="2" type="ORF">ORJ04_04510</name>
</gene>